<name>A0ACB5TP86_CANBO</name>
<reference evidence="1" key="1">
    <citation type="submission" date="2023-04" db="EMBL/GenBank/DDBJ databases">
        <title>Candida boidinii NBRC 1967.</title>
        <authorList>
            <person name="Ichikawa N."/>
            <person name="Sato H."/>
            <person name="Tonouchi N."/>
        </authorList>
    </citation>
    <scope>NUCLEOTIDE SEQUENCE</scope>
    <source>
        <strain evidence="1">NBRC 1967</strain>
    </source>
</reference>
<evidence type="ECO:0000313" key="2">
    <source>
        <dbReference type="Proteomes" id="UP001165101"/>
    </source>
</evidence>
<sequence>MESDSEERLKMKTFSVQDFILALESNSLKTQTGSSKFKTDKNMCISSDNNNAVENIGGRSTNISPQIETIVPVTNEDIKPEPITFTPSNIVESFYRQPSDQQVLLSKPWRKSPHYFKTVHISILALTKMTIHARSGGSIEIMGMMTGKVFGREMVVLDCYPLPVEGTETRVNAQNEAYEFLLQYLESLKKLDGRDEDIIGWYHSHPGFGCWLSGIDVQTQSLAQGFQDPYVAIVIDPERTIKQESVEIAAFRTYYEDCNPNSTGNNNSTSAKDKKTSKPKKSSDLNGGSRFSKSKEKDFGHHADKYYSLNIKLFKNEFDDKVLDLLKSQFWFSGSTFLQIKKK</sequence>
<gene>
    <name evidence="1" type="ORF">Cboi01_000253500</name>
</gene>
<evidence type="ECO:0000313" key="1">
    <source>
        <dbReference type="EMBL" id="GME91987.1"/>
    </source>
</evidence>
<comment type="caution">
    <text evidence="1">The sequence shown here is derived from an EMBL/GenBank/DDBJ whole genome shotgun (WGS) entry which is preliminary data.</text>
</comment>
<dbReference type="Proteomes" id="UP001165101">
    <property type="component" value="Unassembled WGS sequence"/>
</dbReference>
<keyword evidence="2" id="KW-1185">Reference proteome</keyword>
<protein>
    <submittedName>
        <fullName evidence="1">Unnamed protein product</fullName>
    </submittedName>
</protein>
<proteinExistence type="predicted"/>
<dbReference type="EMBL" id="BSXV01001163">
    <property type="protein sequence ID" value="GME91987.1"/>
    <property type="molecule type" value="Genomic_DNA"/>
</dbReference>
<accession>A0ACB5TP86</accession>
<organism evidence="1 2">
    <name type="scientific">Candida boidinii</name>
    <name type="common">Yeast</name>
    <dbReference type="NCBI Taxonomy" id="5477"/>
    <lineage>
        <taxon>Eukaryota</taxon>
        <taxon>Fungi</taxon>
        <taxon>Dikarya</taxon>
        <taxon>Ascomycota</taxon>
        <taxon>Saccharomycotina</taxon>
        <taxon>Pichiomycetes</taxon>
        <taxon>Pichiales</taxon>
        <taxon>Pichiaceae</taxon>
        <taxon>Ogataea</taxon>
        <taxon>Ogataea/Candida clade</taxon>
    </lineage>
</organism>